<organism evidence="3">
    <name type="scientific">Schizophyllum commune (strain H4-8 / FGSC 9210)</name>
    <name type="common">Split gill fungus</name>
    <dbReference type="NCBI Taxonomy" id="578458"/>
    <lineage>
        <taxon>Eukaryota</taxon>
        <taxon>Fungi</taxon>
        <taxon>Dikarya</taxon>
        <taxon>Basidiomycota</taxon>
        <taxon>Agaricomycotina</taxon>
        <taxon>Agaricomycetes</taxon>
        <taxon>Agaricomycetidae</taxon>
        <taxon>Agaricales</taxon>
        <taxon>Schizophyllaceae</taxon>
        <taxon>Schizophyllum</taxon>
    </lineage>
</organism>
<name>D8PZ76_SCHCM</name>
<feature type="non-terminal residue" evidence="2">
    <location>
        <position position="162"/>
    </location>
</feature>
<dbReference type="InParanoid" id="D8PZ76"/>
<gene>
    <name evidence="2" type="ORF">SCHCODRAFT_106638</name>
</gene>
<feature type="region of interest" description="Disordered" evidence="1">
    <location>
        <begin position="138"/>
        <end position="162"/>
    </location>
</feature>
<keyword evidence="3" id="KW-1185">Reference proteome</keyword>
<dbReference type="Proteomes" id="UP000007431">
    <property type="component" value="Unassembled WGS sequence"/>
</dbReference>
<protein>
    <submittedName>
        <fullName evidence="2">Uncharacterized protein</fullName>
    </submittedName>
</protein>
<reference evidence="2 3" key="1">
    <citation type="journal article" date="2010" name="Nat. Biotechnol.">
        <title>Genome sequence of the model mushroom Schizophyllum commune.</title>
        <authorList>
            <person name="Ohm R.A."/>
            <person name="de Jong J.F."/>
            <person name="Lugones L.G."/>
            <person name="Aerts A."/>
            <person name="Kothe E."/>
            <person name="Stajich J.E."/>
            <person name="de Vries R.P."/>
            <person name="Record E."/>
            <person name="Levasseur A."/>
            <person name="Baker S.E."/>
            <person name="Bartholomew K.A."/>
            <person name="Coutinho P.M."/>
            <person name="Erdmann S."/>
            <person name="Fowler T.J."/>
            <person name="Gathman A.C."/>
            <person name="Lombard V."/>
            <person name="Henrissat B."/>
            <person name="Knabe N."/>
            <person name="Kuees U."/>
            <person name="Lilly W.W."/>
            <person name="Lindquist E."/>
            <person name="Lucas S."/>
            <person name="Magnuson J.K."/>
            <person name="Piumi F."/>
            <person name="Raudaskoski M."/>
            <person name="Salamov A."/>
            <person name="Schmutz J."/>
            <person name="Schwarze F.W.M.R."/>
            <person name="vanKuyk P.A."/>
            <person name="Horton J.S."/>
            <person name="Grigoriev I.V."/>
            <person name="Woesten H.A.B."/>
        </authorList>
    </citation>
    <scope>NUCLEOTIDE SEQUENCE [LARGE SCALE GENOMIC DNA]</scope>
    <source>
        <strain evidence="3">H4-8 / FGSC 9210</strain>
    </source>
</reference>
<dbReference type="VEuPathDB" id="FungiDB:SCHCODRAFT_02664089"/>
<evidence type="ECO:0000313" key="2">
    <source>
        <dbReference type="EMBL" id="EFI99388.1"/>
    </source>
</evidence>
<accession>D8PZ76</accession>
<dbReference type="AlphaFoldDB" id="D8PZ76"/>
<dbReference type="EMBL" id="GL377304">
    <property type="protein sequence ID" value="EFI99388.1"/>
    <property type="molecule type" value="Genomic_DNA"/>
</dbReference>
<evidence type="ECO:0000313" key="3">
    <source>
        <dbReference type="Proteomes" id="UP000007431"/>
    </source>
</evidence>
<evidence type="ECO:0000256" key="1">
    <source>
        <dbReference type="SAM" id="MobiDB-lite"/>
    </source>
</evidence>
<sequence length="162" mass="17464">MISSSFDEYELKSPARASSPQVLGEYCEMKPSMRRKYVKVFSSSPNATAIGPLNAHRYIANAPNALANGQYYPTLLVRSAYLAPLTSISSAQHPASRPVITDATSINPMPRKSVDTLLLKSVKADAQQEHQFIRAEYTNAPTSSPDVAATTASLDDLSSIAS</sequence>
<feature type="compositionally biased region" description="Polar residues" evidence="1">
    <location>
        <begin position="139"/>
        <end position="153"/>
    </location>
</feature>
<proteinExistence type="predicted"/>
<dbReference type="HOGENOM" id="CLU_1636361_0_0_1"/>